<keyword evidence="1" id="KW-0175">Coiled coil</keyword>
<gene>
    <name evidence="2" type="ORF">PSON_ATCC_30995.1.T0650128</name>
</gene>
<comment type="caution">
    <text evidence="2">The sequence shown here is derived from an EMBL/GenBank/DDBJ whole genome shotgun (WGS) entry which is preliminary data.</text>
</comment>
<reference evidence="2" key="1">
    <citation type="submission" date="2021-01" db="EMBL/GenBank/DDBJ databases">
        <authorList>
            <consortium name="Genoscope - CEA"/>
            <person name="William W."/>
        </authorList>
    </citation>
    <scope>NUCLEOTIDE SEQUENCE</scope>
</reference>
<keyword evidence="3" id="KW-1185">Reference proteome</keyword>
<evidence type="ECO:0000313" key="3">
    <source>
        <dbReference type="Proteomes" id="UP000692954"/>
    </source>
</evidence>
<feature type="coiled-coil region" evidence="1">
    <location>
        <begin position="18"/>
        <end position="52"/>
    </location>
</feature>
<name>A0A8S1P0J7_9CILI</name>
<dbReference type="EMBL" id="CAJJDN010000065">
    <property type="protein sequence ID" value="CAD8095865.1"/>
    <property type="molecule type" value="Genomic_DNA"/>
</dbReference>
<dbReference type="AlphaFoldDB" id="A0A8S1P0J7"/>
<accession>A0A8S1P0J7</accession>
<sequence>MHSDQQTNQYIEQLQFIISEKDQKIYEQEQQNENLQKIIDIQEKDLQKQKENKYKQNESSEIQRLQQVDQKFQQIKGHLPALNITLKNIQQIFDAAQSDQDQINNLSLSSVSIVEMIHDFNQGIGESTQKSFKSNTILTSGLLESKQLNLSQILNKKRNL</sequence>
<organism evidence="2 3">
    <name type="scientific">Paramecium sonneborni</name>
    <dbReference type="NCBI Taxonomy" id="65129"/>
    <lineage>
        <taxon>Eukaryota</taxon>
        <taxon>Sar</taxon>
        <taxon>Alveolata</taxon>
        <taxon>Ciliophora</taxon>
        <taxon>Intramacronucleata</taxon>
        <taxon>Oligohymenophorea</taxon>
        <taxon>Peniculida</taxon>
        <taxon>Parameciidae</taxon>
        <taxon>Paramecium</taxon>
    </lineage>
</organism>
<dbReference type="Proteomes" id="UP000692954">
    <property type="component" value="Unassembled WGS sequence"/>
</dbReference>
<evidence type="ECO:0000313" key="2">
    <source>
        <dbReference type="EMBL" id="CAD8095865.1"/>
    </source>
</evidence>
<evidence type="ECO:0000256" key="1">
    <source>
        <dbReference type="SAM" id="Coils"/>
    </source>
</evidence>
<proteinExistence type="predicted"/>
<protein>
    <submittedName>
        <fullName evidence="2">Uncharacterized protein</fullName>
    </submittedName>
</protein>